<evidence type="ECO:0000313" key="11">
    <source>
        <dbReference type="EMBL" id="KAJ4425728.1"/>
    </source>
</evidence>
<keyword evidence="7" id="KW-0539">Nucleus</keyword>
<dbReference type="InterPro" id="IPR036236">
    <property type="entry name" value="Znf_C2H2_sf"/>
</dbReference>
<gene>
    <name evidence="11" type="ORF">ANN_27924</name>
</gene>
<feature type="domain" description="C2H2-type" evidence="10">
    <location>
        <begin position="193"/>
        <end position="220"/>
    </location>
</feature>
<feature type="domain" description="C2H2-type" evidence="10">
    <location>
        <begin position="165"/>
        <end position="192"/>
    </location>
</feature>
<evidence type="ECO:0000256" key="2">
    <source>
        <dbReference type="ARBA" id="ARBA00022723"/>
    </source>
</evidence>
<keyword evidence="6" id="KW-0238">DNA-binding</keyword>
<evidence type="ECO:0000256" key="1">
    <source>
        <dbReference type="ARBA" id="ARBA00004123"/>
    </source>
</evidence>
<evidence type="ECO:0000256" key="4">
    <source>
        <dbReference type="ARBA" id="ARBA00022771"/>
    </source>
</evidence>
<keyword evidence="2" id="KW-0479">Metal-binding</keyword>
<evidence type="ECO:0000256" key="6">
    <source>
        <dbReference type="ARBA" id="ARBA00023125"/>
    </source>
</evidence>
<evidence type="ECO:0000259" key="10">
    <source>
        <dbReference type="PROSITE" id="PS50157"/>
    </source>
</evidence>
<keyword evidence="4 8" id="KW-0863">Zinc-finger</keyword>
<dbReference type="Proteomes" id="UP001148838">
    <property type="component" value="Unassembled WGS sequence"/>
</dbReference>
<evidence type="ECO:0000313" key="12">
    <source>
        <dbReference type="Proteomes" id="UP001148838"/>
    </source>
</evidence>
<evidence type="ECO:0000256" key="7">
    <source>
        <dbReference type="ARBA" id="ARBA00023242"/>
    </source>
</evidence>
<evidence type="ECO:0000256" key="3">
    <source>
        <dbReference type="ARBA" id="ARBA00022737"/>
    </source>
</evidence>
<dbReference type="EMBL" id="JAJSOF020000042">
    <property type="protein sequence ID" value="KAJ4425728.1"/>
    <property type="molecule type" value="Genomic_DNA"/>
</dbReference>
<feature type="region of interest" description="Disordered" evidence="9">
    <location>
        <begin position="118"/>
        <end position="159"/>
    </location>
</feature>
<feature type="domain" description="C2H2-type" evidence="10">
    <location>
        <begin position="249"/>
        <end position="276"/>
    </location>
</feature>
<comment type="caution">
    <text evidence="11">The sequence shown here is derived from an EMBL/GenBank/DDBJ whole genome shotgun (WGS) entry which is preliminary data.</text>
</comment>
<evidence type="ECO:0000256" key="9">
    <source>
        <dbReference type="SAM" id="MobiDB-lite"/>
    </source>
</evidence>
<feature type="domain" description="C2H2-type" evidence="10">
    <location>
        <begin position="277"/>
        <end position="304"/>
    </location>
</feature>
<accession>A0ABQ8RVI2</accession>
<keyword evidence="5" id="KW-0862">Zinc</keyword>
<dbReference type="SMART" id="SM00355">
    <property type="entry name" value="ZnF_C2H2"/>
    <property type="match status" value="5"/>
</dbReference>
<dbReference type="InterPro" id="IPR050331">
    <property type="entry name" value="Zinc_finger"/>
</dbReference>
<sequence length="305" mass="33979">MWENLLCIGNVMCSFAHMLISSAHSLSIILTSSFTIRFFTAERVQIDLDLVQQEGTFGVIAVKEENKVAATKEEYEVLTESVVSVKNYVVSVKCVVSVKKYVVSVKCAVSWNADDNEMPEVKDPSSENCLAPENCSSGSASDARSYNEELGRETSLQSDSHSNSLMCDICGINLPIAHSLGMHLRKHDGERKFKCDICGKCFSRSGSHKEHLRRHTGEEPLKCDKCGKYFSNSEVLVSHACTYKGEKAFKCDVCGKCFSYSGNLIAHTRTHNGEKPFKCDYCGKCFSLLRSLDNHVRTHTSEKPR</sequence>
<organism evidence="11 12">
    <name type="scientific">Periplaneta americana</name>
    <name type="common">American cockroach</name>
    <name type="synonym">Blatta americana</name>
    <dbReference type="NCBI Taxonomy" id="6978"/>
    <lineage>
        <taxon>Eukaryota</taxon>
        <taxon>Metazoa</taxon>
        <taxon>Ecdysozoa</taxon>
        <taxon>Arthropoda</taxon>
        <taxon>Hexapoda</taxon>
        <taxon>Insecta</taxon>
        <taxon>Pterygota</taxon>
        <taxon>Neoptera</taxon>
        <taxon>Polyneoptera</taxon>
        <taxon>Dictyoptera</taxon>
        <taxon>Blattodea</taxon>
        <taxon>Blattoidea</taxon>
        <taxon>Blattidae</taxon>
        <taxon>Blattinae</taxon>
        <taxon>Periplaneta</taxon>
    </lineage>
</organism>
<comment type="subcellular location">
    <subcellularLocation>
        <location evidence="1">Nucleus</location>
    </subcellularLocation>
</comment>
<feature type="compositionally biased region" description="Polar residues" evidence="9">
    <location>
        <begin position="134"/>
        <end position="144"/>
    </location>
</feature>
<dbReference type="PROSITE" id="PS00028">
    <property type="entry name" value="ZINC_FINGER_C2H2_1"/>
    <property type="match status" value="4"/>
</dbReference>
<proteinExistence type="predicted"/>
<keyword evidence="3" id="KW-0677">Repeat</keyword>
<reference evidence="11 12" key="1">
    <citation type="journal article" date="2022" name="Allergy">
        <title>Genome assembly and annotation of Periplaneta americana reveal a comprehensive cockroach allergen profile.</title>
        <authorList>
            <person name="Wang L."/>
            <person name="Xiong Q."/>
            <person name="Saelim N."/>
            <person name="Wang L."/>
            <person name="Nong W."/>
            <person name="Wan A.T."/>
            <person name="Shi M."/>
            <person name="Liu X."/>
            <person name="Cao Q."/>
            <person name="Hui J.H.L."/>
            <person name="Sookrung N."/>
            <person name="Leung T.F."/>
            <person name="Tungtrongchitr A."/>
            <person name="Tsui S.K.W."/>
        </authorList>
    </citation>
    <scope>NUCLEOTIDE SEQUENCE [LARGE SCALE GENOMIC DNA]</scope>
    <source>
        <strain evidence="11">PWHHKU_190912</strain>
    </source>
</reference>
<keyword evidence="12" id="KW-1185">Reference proteome</keyword>
<dbReference type="Gene3D" id="3.30.160.60">
    <property type="entry name" value="Classic Zinc Finger"/>
    <property type="match status" value="4"/>
</dbReference>
<name>A0ABQ8RVI2_PERAM</name>
<dbReference type="PANTHER" id="PTHR16515:SF49">
    <property type="entry name" value="GASTRULA ZINC FINGER PROTEIN XLCGF49.1-LIKE-RELATED"/>
    <property type="match status" value="1"/>
</dbReference>
<evidence type="ECO:0000256" key="5">
    <source>
        <dbReference type="ARBA" id="ARBA00022833"/>
    </source>
</evidence>
<dbReference type="PANTHER" id="PTHR16515">
    <property type="entry name" value="PR DOMAIN ZINC FINGER PROTEIN"/>
    <property type="match status" value="1"/>
</dbReference>
<dbReference type="InterPro" id="IPR013087">
    <property type="entry name" value="Znf_C2H2_type"/>
</dbReference>
<dbReference type="SUPFAM" id="SSF57667">
    <property type="entry name" value="beta-beta-alpha zinc fingers"/>
    <property type="match status" value="3"/>
</dbReference>
<dbReference type="Pfam" id="PF00096">
    <property type="entry name" value="zf-C2H2"/>
    <property type="match status" value="3"/>
</dbReference>
<feature type="domain" description="C2H2-type" evidence="10">
    <location>
        <begin position="221"/>
        <end position="248"/>
    </location>
</feature>
<evidence type="ECO:0000256" key="8">
    <source>
        <dbReference type="PROSITE-ProRule" id="PRU00042"/>
    </source>
</evidence>
<dbReference type="PROSITE" id="PS50157">
    <property type="entry name" value="ZINC_FINGER_C2H2_2"/>
    <property type="match status" value="5"/>
</dbReference>
<protein>
    <recommendedName>
        <fullName evidence="10">C2H2-type domain-containing protein</fullName>
    </recommendedName>
</protein>